<dbReference type="GO" id="GO:0015562">
    <property type="term" value="F:efflux transmembrane transporter activity"/>
    <property type="evidence" value="ECO:0007669"/>
    <property type="project" value="TreeGrafter"/>
</dbReference>
<proteinExistence type="predicted"/>
<dbReference type="EMBL" id="CADCTX010000736">
    <property type="protein sequence ID" value="CAA9345135.1"/>
    <property type="molecule type" value="Genomic_DNA"/>
</dbReference>
<dbReference type="PANTHER" id="PTHR30469">
    <property type="entry name" value="MULTIDRUG RESISTANCE PROTEIN MDTA"/>
    <property type="match status" value="1"/>
</dbReference>
<dbReference type="GO" id="GO:1990281">
    <property type="term" value="C:efflux pump complex"/>
    <property type="evidence" value="ECO:0007669"/>
    <property type="project" value="TreeGrafter"/>
</dbReference>
<dbReference type="Gene3D" id="2.40.30.170">
    <property type="match status" value="1"/>
</dbReference>
<dbReference type="AlphaFoldDB" id="A0A6J4LYD5"/>
<name>A0A6J4LYD5_9BACT</name>
<feature type="non-terminal residue" evidence="1">
    <location>
        <position position="1"/>
    </location>
</feature>
<sequence length="142" mass="14189">SAVSLGDPAAVRFAALGDDPVAGEVSRIAAAADPSTGTFLVEVALRGARPLLTGMVGEATIRPRRGVPTRLVPLAAVLEADGAAGTVYALSADGRRAERRLVRLGDIDGGHVAVVAGLDGVTRVVTGGAPYLADAAAVRVTP</sequence>
<evidence type="ECO:0008006" key="2">
    <source>
        <dbReference type="Google" id="ProtNLM"/>
    </source>
</evidence>
<dbReference type="Gene3D" id="2.40.420.20">
    <property type="match status" value="1"/>
</dbReference>
<protein>
    <recommendedName>
        <fullName evidence="2">RND efflux pump membrane fusion protein barrel-sandwich domain-containing protein</fullName>
    </recommendedName>
</protein>
<gene>
    <name evidence="1" type="ORF">AVDCRST_MAG40-2597</name>
</gene>
<reference evidence="1" key="1">
    <citation type="submission" date="2020-02" db="EMBL/GenBank/DDBJ databases">
        <authorList>
            <person name="Meier V. D."/>
        </authorList>
    </citation>
    <scope>NUCLEOTIDE SEQUENCE</scope>
    <source>
        <strain evidence="1">AVDCRST_MAG40</strain>
    </source>
</reference>
<evidence type="ECO:0000313" key="1">
    <source>
        <dbReference type="EMBL" id="CAA9345135.1"/>
    </source>
</evidence>
<dbReference type="PANTHER" id="PTHR30469:SF15">
    <property type="entry name" value="HLYD FAMILY OF SECRETION PROTEINS"/>
    <property type="match status" value="1"/>
</dbReference>
<organism evidence="1">
    <name type="scientific">uncultured Gemmatimonadaceae bacterium</name>
    <dbReference type="NCBI Taxonomy" id="246130"/>
    <lineage>
        <taxon>Bacteria</taxon>
        <taxon>Pseudomonadati</taxon>
        <taxon>Gemmatimonadota</taxon>
        <taxon>Gemmatimonadia</taxon>
        <taxon>Gemmatimonadales</taxon>
        <taxon>Gemmatimonadaceae</taxon>
        <taxon>environmental samples</taxon>
    </lineage>
</organism>
<accession>A0A6J4LYD5</accession>